<dbReference type="RefSeq" id="WP_167696056.1">
    <property type="nucleotide sequence ID" value="NZ_CP118181.1"/>
</dbReference>
<protein>
    <recommendedName>
        <fullName evidence="3">Lipoprotein</fullName>
    </recommendedName>
</protein>
<evidence type="ECO:0000313" key="2">
    <source>
        <dbReference type="Proteomes" id="UP000778951"/>
    </source>
</evidence>
<keyword evidence="2" id="KW-1185">Reference proteome</keyword>
<name>A0A968GJB2_9SPIO</name>
<dbReference type="AlphaFoldDB" id="A0A968GJB2"/>
<evidence type="ECO:0008006" key="3">
    <source>
        <dbReference type="Google" id="ProtNLM"/>
    </source>
</evidence>
<evidence type="ECO:0000313" key="1">
    <source>
        <dbReference type="EMBL" id="NIZ69989.1"/>
    </source>
</evidence>
<gene>
    <name evidence="1" type="ORF">HCT48_07190</name>
</gene>
<proteinExistence type="predicted"/>
<dbReference type="Proteomes" id="UP000778951">
    <property type="component" value="Unassembled WGS sequence"/>
</dbReference>
<sequence length="167" mass="19783">MKRVFLATFLFLVGCGYPRGSAEIPAFMQHGFTFDLYFGMDLARFQEHISQSGYREIEQTIPLVDEQTYHMHDYYTPENGDRTIAFHFHDVTISFDQEKLLHLSRSGAYSREQLLMWEEEISTKHDGLLFYVDEEENSVRIHIMSIKVARWLYNKEVFERILINITS</sequence>
<comment type="caution">
    <text evidence="1">The sequence shown here is derived from an EMBL/GenBank/DDBJ whole genome shotgun (WGS) entry which is preliminary data.</text>
</comment>
<reference evidence="1" key="1">
    <citation type="submission" date="2020-03" db="EMBL/GenBank/DDBJ databases">
        <title>Spirochaetal bacteria isolated from arthropods constitute a novel genus Entomospira genus novum within the order Spirochaetales.</title>
        <authorList>
            <person name="Grana-Miraglia L."/>
            <person name="Sikutova S."/>
            <person name="Fingerle V."/>
            <person name="Sing A."/>
            <person name="Castillo-Ramirez S."/>
            <person name="Margos G."/>
            <person name="Rudolf I."/>
        </authorList>
    </citation>
    <scope>NUCLEOTIDE SEQUENCE</scope>
    <source>
        <strain evidence="1">BR149</strain>
    </source>
</reference>
<dbReference type="EMBL" id="JAATLM010000001">
    <property type="protein sequence ID" value="NIZ69989.1"/>
    <property type="molecule type" value="Genomic_DNA"/>
</dbReference>
<organism evidence="1 2">
    <name type="scientific">Entomospira culicis</name>
    <dbReference type="NCBI Taxonomy" id="2719989"/>
    <lineage>
        <taxon>Bacteria</taxon>
        <taxon>Pseudomonadati</taxon>
        <taxon>Spirochaetota</taxon>
        <taxon>Spirochaetia</taxon>
        <taxon>Spirochaetales</taxon>
        <taxon>Spirochaetaceae</taxon>
        <taxon>Entomospira</taxon>
    </lineage>
</organism>
<dbReference type="PROSITE" id="PS51257">
    <property type="entry name" value="PROKAR_LIPOPROTEIN"/>
    <property type="match status" value="1"/>
</dbReference>
<accession>A0A968GJB2</accession>